<geneLocation type="plasmid" evidence="1 2">
    <name>pCM2_1101</name>
</geneLocation>
<dbReference type="RefSeq" id="WP_072174733.1">
    <property type="nucleotide sequence ID" value="NZ_CP012575.1"/>
</dbReference>
<accession>A0AAE6XT04</accession>
<proteinExistence type="predicted"/>
<evidence type="ECO:0000313" key="2">
    <source>
        <dbReference type="Proteomes" id="UP000503164"/>
    </source>
</evidence>
<organism evidence="1 2">
    <name type="scientific">Clavibacter capsici</name>
    <dbReference type="NCBI Taxonomy" id="1874630"/>
    <lineage>
        <taxon>Bacteria</taxon>
        <taxon>Bacillati</taxon>
        <taxon>Actinomycetota</taxon>
        <taxon>Actinomycetes</taxon>
        <taxon>Micrococcales</taxon>
        <taxon>Microbacteriaceae</taxon>
        <taxon>Clavibacter</taxon>
    </lineage>
</organism>
<gene>
    <name evidence="1" type="ORF">GW570_14820</name>
</gene>
<reference evidence="1 2" key="1">
    <citation type="journal article" date="2020" name="Mol. Plant Pathol.">
        <title>Plasmid composition and the chpG gene determine the virulence level of Clavibacter capsici natural isolates in pepper.</title>
        <authorList>
            <person name="Hwang I.S."/>
            <person name="Lee H.M."/>
            <person name="Oh E.J."/>
            <person name="Lee S."/>
            <person name="Heu S."/>
            <person name="Oh C.S."/>
        </authorList>
    </citation>
    <scope>NUCLEOTIDE SEQUENCE [LARGE SCALE GENOMIC DNA]</scope>
    <source>
        <strain evidence="1 2">1101</strain>
    </source>
</reference>
<keyword evidence="2" id="KW-1185">Reference proteome</keyword>
<protein>
    <submittedName>
        <fullName evidence="1">Uncharacterized protein</fullName>
    </submittedName>
</protein>
<dbReference type="Proteomes" id="UP000503164">
    <property type="component" value="Plasmid pCM2_1101"/>
</dbReference>
<dbReference type="AlphaFoldDB" id="A0AAE6XT04"/>
<sequence>MTYPRPCRDLTGHDFSVEIGRGPITWVAVDKVTVVRARDLDPDAADVLAFTLTLPTTGRAWPNADATLHMEALVGLRGEEPTDVKRGFGNRWELRRGEVVGEPWFVTTVPTDAHVVFAEIGLVLAVPGT</sequence>
<dbReference type="EMBL" id="CP048050">
    <property type="protein sequence ID" value="QIS46458.1"/>
    <property type="molecule type" value="Genomic_DNA"/>
</dbReference>
<evidence type="ECO:0000313" key="1">
    <source>
        <dbReference type="EMBL" id="QIS46458.1"/>
    </source>
</evidence>
<keyword evidence="1" id="KW-0614">Plasmid</keyword>
<name>A0AAE6XT04_9MICO</name>